<dbReference type="Proteomes" id="UP000190852">
    <property type="component" value="Unassembled WGS sequence"/>
</dbReference>
<dbReference type="AlphaFoldDB" id="A0A1T5CZ23"/>
<accession>A0A1T5CZ23</accession>
<sequence length="125" mass="14114">MNWIKKTVLYILGLILLLFGNKKALEAITETLMPTKPEDVNSRIEDRFEVQKLIFDKDKQKLTNPAPYFEVIRVGETGSQKVRKETLNTQPVTNKKTDKSVVQPESGLPITTLEPDDAEIATATQ</sequence>
<feature type="region of interest" description="Disordered" evidence="1">
    <location>
        <begin position="82"/>
        <end position="125"/>
    </location>
</feature>
<protein>
    <submittedName>
        <fullName evidence="2">Uncharacterized protein</fullName>
    </submittedName>
</protein>
<keyword evidence="3" id="KW-1185">Reference proteome</keyword>
<evidence type="ECO:0000313" key="3">
    <source>
        <dbReference type="Proteomes" id="UP000190852"/>
    </source>
</evidence>
<reference evidence="3" key="1">
    <citation type="submission" date="2017-02" db="EMBL/GenBank/DDBJ databases">
        <authorList>
            <person name="Varghese N."/>
            <person name="Submissions S."/>
        </authorList>
    </citation>
    <scope>NUCLEOTIDE SEQUENCE [LARGE SCALE GENOMIC DNA]</scope>
    <source>
        <strain evidence="3">DSM 24967</strain>
    </source>
</reference>
<gene>
    <name evidence="2" type="ORF">SAMN05660349_02165</name>
</gene>
<proteinExistence type="predicted"/>
<dbReference type="RefSeq" id="WP_079683652.1">
    <property type="nucleotide sequence ID" value="NZ_FUYQ01000015.1"/>
</dbReference>
<evidence type="ECO:0000256" key="1">
    <source>
        <dbReference type="SAM" id="MobiDB-lite"/>
    </source>
</evidence>
<name>A0A1T5CZ23_9BACT</name>
<evidence type="ECO:0000313" key="2">
    <source>
        <dbReference type="EMBL" id="SKB64480.1"/>
    </source>
</evidence>
<organism evidence="2 3">
    <name type="scientific">Parabacteroides chartae</name>
    <dbReference type="NCBI Taxonomy" id="1037355"/>
    <lineage>
        <taxon>Bacteria</taxon>
        <taxon>Pseudomonadati</taxon>
        <taxon>Bacteroidota</taxon>
        <taxon>Bacteroidia</taxon>
        <taxon>Bacteroidales</taxon>
        <taxon>Tannerellaceae</taxon>
        <taxon>Parabacteroides</taxon>
    </lineage>
</organism>
<dbReference type="EMBL" id="FUYQ01000015">
    <property type="protein sequence ID" value="SKB64480.1"/>
    <property type="molecule type" value="Genomic_DNA"/>
</dbReference>